<dbReference type="eggNOG" id="COG0596">
    <property type="taxonomic scope" value="Bacteria"/>
</dbReference>
<keyword evidence="6" id="KW-1185">Reference proteome</keyword>
<sequence length="273" mass="30818">MKYVLNGVHYHVDICGDGFPLILLHGFTGDSSTWNPFCKSWSSHSRLIMIDIIGHGKTKSPEEANRYHILSVAADLDSLMDQLGIEKADILGYSMGGRLALTFAVRYPHRVRKLILESSSPGLALEEERQERRIRDENLAAFILEKGIEPFISYWENIPLFQSQQTLPKSIRAGIRMQRLKNSKIGLANSLIGMGTGAQPSWWDELEKLPHEVLLITGSLDQKFCEIAKMMKIKIKNCRWINVEGCGHAIHVEKPEKFGTIVSGFLSQSNEQK</sequence>
<dbReference type="UniPathway" id="UPA00079"/>
<evidence type="ECO:0000256" key="3">
    <source>
        <dbReference type="HAMAP-Rule" id="MF_01660"/>
    </source>
</evidence>
<comment type="subunit">
    <text evidence="3">Monomer.</text>
</comment>
<dbReference type="InterPro" id="IPR022485">
    <property type="entry name" value="SHCHC_synthase_MenH"/>
</dbReference>
<evidence type="ECO:0000256" key="1">
    <source>
        <dbReference type="ARBA" id="ARBA00022428"/>
    </source>
</evidence>
<dbReference type="KEGG" id="bmet:BMMGA3_13695"/>
<dbReference type="NCBIfam" id="TIGR03695">
    <property type="entry name" value="menH_SHCHC"/>
    <property type="match status" value="1"/>
</dbReference>
<dbReference type="Gene3D" id="3.40.50.1820">
    <property type="entry name" value="alpha/beta hydrolase"/>
    <property type="match status" value="1"/>
</dbReference>
<comment type="pathway">
    <text evidence="3">Quinol/quinone metabolism; menaquinone biosynthesis.</text>
</comment>
<evidence type="ECO:0000313" key="5">
    <source>
        <dbReference type="EMBL" id="AIE61129.1"/>
    </source>
</evidence>
<keyword evidence="5" id="KW-0378">Hydrolase</keyword>
<feature type="domain" description="AB hydrolase-1" evidence="4">
    <location>
        <begin position="20"/>
        <end position="255"/>
    </location>
</feature>
<evidence type="ECO:0000256" key="2">
    <source>
        <dbReference type="ARBA" id="ARBA00023239"/>
    </source>
</evidence>
<evidence type="ECO:0000259" key="4">
    <source>
        <dbReference type="Pfam" id="PF00561"/>
    </source>
</evidence>
<dbReference type="PANTHER" id="PTHR42916">
    <property type="entry name" value="2-SUCCINYL-5-ENOLPYRUVYL-6-HYDROXY-3-CYCLOHEXENE-1-CARBOXYLATE SYNTHASE"/>
    <property type="match status" value="1"/>
</dbReference>
<dbReference type="EC" id="4.2.99.20" evidence="3"/>
<organism evidence="5 6">
    <name type="scientific">Bacillus methanolicus (strain MGA3 / ATCC 53907)</name>
    <dbReference type="NCBI Taxonomy" id="796606"/>
    <lineage>
        <taxon>Bacteria</taxon>
        <taxon>Bacillati</taxon>
        <taxon>Bacillota</taxon>
        <taxon>Bacilli</taxon>
        <taxon>Bacillales</taxon>
        <taxon>Bacillaceae</taxon>
        <taxon>Bacillus</taxon>
    </lineage>
</organism>
<protein>
    <recommendedName>
        <fullName evidence="3">Putative 2-succinyl-6-hydroxy-2,4-cyclohexadiene-1-carboxylate synthase</fullName>
        <shortName evidence="3">SHCHC synthase</shortName>
        <ecNumber evidence="3">4.2.99.20</ecNumber>
    </recommendedName>
</protein>
<comment type="function">
    <text evidence="3">Catalyzes a proton abstraction reaction that results in 2,5-elimination of pyruvate from 2-succinyl-5-enolpyruvyl-6-hydroxy-3-cyclohexene-1-carboxylate (SEPHCHC) and the formation of 2-succinyl-6-hydroxy-2,4-cyclohexadiene-1-carboxylate (SHCHC).</text>
</comment>
<dbReference type="GO" id="GO:0016787">
    <property type="term" value="F:hydrolase activity"/>
    <property type="evidence" value="ECO:0007669"/>
    <property type="project" value="UniProtKB-KW"/>
</dbReference>
<name>I3EC76_BACMM</name>
<dbReference type="ESTHER" id="bacmt-i3ec76">
    <property type="family name" value="MenH_SHCHC"/>
</dbReference>
<keyword evidence="1 3" id="KW-0474">Menaquinone biosynthesis</keyword>
<comment type="similarity">
    <text evidence="3">Belongs to the AB hydrolase superfamily. MenH family.</text>
</comment>
<accession>I3EC76</accession>
<comment type="catalytic activity">
    <reaction evidence="3">
        <text>5-enolpyruvoyl-6-hydroxy-2-succinyl-cyclohex-3-ene-1-carboxylate = (1R,6R)-6-hydroxy-2-succinyl-cyclohexa-2,4-diene-1-carboxylate + pyruvate</text>
        <dbReference type="Rhea" id="RHEA:25597"/>
        <dbReference type="ChEBI" id="CHEBI:15361"/>
        <dbReference type="ChEBI" id="CHEBI:58689"/>
        <dbReference type="ChEBI" id="CHEBI:58818"/>
        <dbReference type="EC" id="4.2.99.20"/>
    </reaction>
</comment>
<dbReference type="Proteomes" id="UP000027602">
    <property type="component" value="Chromosome"/>
</dbReference>
<dbReference type="AlphaFoldDB" id="I3EC76"/>
<gene>
    <name evidence="5" type="primary">ytxM</name>
    <name evidence="3" type="synonym">menH</name>
    <name evidence="5" type="ORF">BMMGA3_13695</name>
</gene>
<dbReference type="InterPro" id="IPR029058">
    <property type="entry name" value="AB_hydrolase_fold"/>
</dbReference>
<dbReference type="HAMAP" id="MF_01660">
    <property type="entry name" value="MenH"/>
    <property type="match status" value="1"/>
</dbReference>
<comment type="pathway">
    <text evidence="3">Quinol/quinone metabolism; 1,4-dihydroxy-2-naphthoate biosynthesis; 1,4-dihydroxy-2-naphthoate from chorismate: step 3/7.</text>
</comment>
<dbReference type="PRINTS" id="PR00111">
    <property type="entry name" value="ABHYDROLASE"/>
</dbReference>
<dbReference type="SUPFAM" id="SSF53474">
    <property type="entry name" value="alpha/beta-Hydrolases"/>
    <property type="match status" value="1"/>
</dbReference>
<proteinExistence type="inferred from homology"/>
<dbReference type="STRING" id="796606.BMMGA3_13695"/>
<reference evidence="5 6" key="1">
    <citation type="journal article" date="2015" name="BMC Genomics">
        <title>Transcriptome analysis of thermophilic methylotrophic Bacillus methanolicus MGA3 using RNA-sequencing provides detailed insights into its previously uncharted transcriptional landscape.</title>
        <authorList>
            <person name="Irla M."/>
            <person name="Neshat A."/>
            <person name="Brautaset T."/>
            <person name="Ruckert C."/>
            <person name="Kalinowski J."/>
            <person name="Wendisch V.F."/>
        </authorList>
    </citation>
    <scope>NUCLEOTIDE SEQUENCE [LARGE SCALE GENOMIC DNA]</scope>
    <source>
        <strain evidence="6">MGA3 / ATCC 53907</strain>
    </source>
</reference>
<dbReference type="GO" id="GO:0009234">
    <property type="term" value="P:menaquinone biosynthetic process"/>
    <property type="evidence" value="ECO:0007669"/>
    <property type="project" value="UniProtKB-UniRule"/>
</dbReference>
<evidence type="ECO:0000313" key="6">
    <source>
        <dbReference type="Proteomes" id="UP000027602"/>
    </source>
</evidence>
<dbReference type="EMBL" id="CP007739">
    <property type="protein sequence ID" value="AIE61129.1"/>
    <property type="molecule type" value="Genomic_DNA"/>
</dbReference>
<dbReference type="Pfam" id="PF00561">
    <property type="entry name" value="Abhydrolase_1"/>
    <property type="match status" value="1"/>
</dbReference>
<dbReference type="RefSeq" id="WP_003347228.1">
    <property type="nucleotide sequence ID" value="NZ_ADWW01000001.1"/>
</dbReference>
<dbReference type="UniPathway" id="UPA01057">
    <property type="reaction ID" value="UER00900"/>
</dbReference>
<dbReference type="HOGENOM" id="CLU_020336_50_4_9"/>
<dbReference type="InterPro" id="IPR000073">
    <property type="entry name" value="AB_hydrolase_1"/>
</dbReference>
<dbReference type="OrthoDB" id="9808398at2"/>
<keyword evidence="2 3" id="KW-0456">Lyase</keyword>
<dbReference type="GO" id="GO:0070205">
    <property type="term" value="F:2-succinyl-6-hydroxy-2,4-cyclohexadiene-1-carboxylate synthase activity"/>
    <property type="evidence" value="ECO:0007669"/>
    <property type="project" value="UniProtKB-UniRule"/>
</dbReference>
<dbReference type="PANTHER" id="PTHR42916:SF1">
    <property type="entry name" value="PROTEIN PHYLLO, CHLOROPLASTIC"/>
    <property type="match status" value="1"/>
</dbReference>